<dbReference type="Proteomes" id="UP001209317">
    <property type="component" value="Unassembled WGS sequence"/>
</dbReference>
<evidence type="ECO:0000313" key="2">
    <source>
        <dbReference type="EMBL" id="MCU7695586.1"/>
    </source>
</evidence>
<protein>
    <submittedName>
        <fullName evidence="2">Uncharacterized protein</fullName>
    </submittedName>
</protein>
<dbReference type="Pfam" id="PF03741">
    <property type="entry name" value="TerC"/>
    <property type="match status" value="1"/>
</dbReference>
<organism evidence="2 3">
    <name type="scientific">Haoranjiania flava</name>
    <dbReference type="NCBI Taxonomy" id="1856322"/>
    <lineage>
        <taxon>Bacteria</taxon>
        <taxon>Pseudomonadati</taxon>
        <taxon>Bacteroidota</taxon>
        <taxon>Chitinophagia</taxon>
        <taxon>Chitinophagales</taxon>
        <taxon>Chitinophagaceae</taxon>
        <taxon>Haoranjiania</taxon>
    </lineage>
</organism>
<evidence type="ECO:0000313" key="3">
    <source>
        <dbReference type="Proteomes" id="UP001209317"/>
    </source>
</evidence>
<proteinExistence type="predicted"/>
<sequence length="159" mass="17985">MLIIKITMVIHSKMQLQERHEVKAVAAGANMLIKVIIQIILIDMVFSLDSILTVAGLVDNVLIMIIAVVVAIGIMMLFAGPVSRIIISHKKTNYKTTSRDRSDSNGALLFAKNFVWQNRLKSEFRQVQPCVSISDHYPKFDNRLKLSPLLFDAKYLFPK</sequence>
<keyword evidence="3" id="KW-1185">Reference proteome</keyword>
<accession>A0AAE3IR14</accession>
<dbReference type="RefSeq" id="WP_263039071.1">
    <property type="nucleotide sequence ID" value="NZ_JAOTPL010000043.1"/>
</dbReference>
<feature type="transmembrane region" description="Helical" evidence="1">
    <location>
        <begin position="21"/>
        <end position="41"/>
    </location>
</feature>
<reference evidence="2" key="1">
    <citation type="submission" date="2022-10" db="EMBL/GenBank/DDBJ databases">
        <authorList>
            <person name="Kim H.S."/>
            <person name="Kim J.-S."/>
            <person name="Suh M.K."/>
            <person name="Eom M.K."/>
            <person name="Lee J.-S."/>
        </authorList>
    </citation>
    <scope>NUCLEOTIDE SEQUENCE</scope>
    <source>
        <strain evidence="2">LIP-5</strain>
    </source>
</reference>
<dbReference type="InterPro" id="IPR005496">
    <property type="entry name" value="Integral_membrane_TerC"/>
</dbReference>
<name>A0AAE3IR14_9BACT</name>
<feature type="transmembrane region" description="Helical" evidence="1">
    <location>
        <begin position="61"/>
        <end position="87"/>
    </location>
</feature>
<evidence type="ECO:0000256" key="1">
    <source>
        <dbReference type="SAM" id="Phobius"/>
    </source>
</evidence>
<keyword evidence="1" id="KW-0472">Membrane</keyword>
<dbReference type="AlphaFoldDB" id="A0AAE3IR14"/>
<keyword evidence="1" id="KW-1133">Transmembrane helix</keyword>
<gene>
    <name evidence="2" type="ORF">OD355_13755</name>
</gene>
<dbReference type="GO" id="GO:0016020">
    <property type="term" value="C:membrane"/>
    <property type="evidence" value="ECO:0007669"/>
    <property type="project" value="InterPro"/>
</dbReference>
<keyword evidence="1" id="KW-0812">Transmembrane</keyword>
<dbReference type="EMBL" id="JAOTPL010000043">
    <property type="protein sequence ID" value="MCU7695586.1"/>
    <property type="molecule type" value="Genomic_DNA"/>
</dbReference>
<comment type="caution">
    <text evidence="2">The sequence shown here is derived from an EMBL/GenBank/DDBJ whole genome shotgun (WGS) entry which is preliminary data.</text>
</comment>